<keyword evidence="3" id="KW-1185">Reference proteome</keyword>
<organism evidence="2 3">
    <name type="scientific">Rhododendron griersonianum</name>
    <dbReference type="NCBI Taxonomy" id="479676"/>
    <lineage>
        <taxon>Eukaryota</taxon>
        <taxon>Viridiplantae</taxon>
        <taxon>Streptophyta</taxon>
        <taxon>Embryophyta</taxon>
        <taxon>Tracheophyta</taxon>
        <taxon>Spermatophyta</taxon>
        <taxon>Magnoliopsida</taxon>
        <taxon>eudicotyledons</taxon>
        <taxon>Gunneridae</taxon>
        <taxon>Pentapetalae</taxon>
        <taxon>asterids</taxon>
        <taxon>Ericales</taxon>
        <taxon>Ericaceae</taxon>
        <taxon>Ericoideae</taxon>
        <taxon>Rhodoreae</taxon>
        <taxon>Rhododendron</taxon>
    </lineage>
</organism>
<dbReference type="Proteomes" id="UP000823749">
    <property type="component" value="Chromosome 10"/>
</dbReference>
<name>A0AAV6IJU4_9ERIC</name>
<dbReference type="AlphaFoldDB" id="A0AAV6IJU4"/>
<evidence type="ECO:0000313" key="3">
    <source>
        <dbReference type="Proteomes" id="UP000823749"/>
    </source>
</evidence>
<gene>
    <name evidence="2" type="ORF">RHGRI_028919</name>
</gene>
<evidence type="ECO:0000313" key="2">
    <source>
        <dbReference type="EMBL" id="KAG5528140.1"/>
    </source>
</evidence>
<comment type="caution">
    <text evidence="2">The sequence shown here is derived from an EMBL/GenBank/DDBJ whole genome shotgun (WGS) entry which is preliminary data.</text>
</comment>
<feature type="region of interest" description="Disordered" evidence="1">
    <location>
        <begin position="60"/>
        <end position="87"/>
    </location>
</feature>
<protein>
    <submittedName>
        <fullName evidence="2">Uncharacterized protein</fullName>
    </submittedName>
</protein>
<sequence>MLMFFTIYEEYNERLSQIDEPLRMIEIRDKIFHEVFGEDGHGYCLTYGSGVPRSAVYQKNAGPSEVKAKTNSLSRGRRGPAHRTGQKHFSQIRHEVKLFILRLIVKAKTNSLSRGRRGPAHRTGQKHFSQIRHEVKLFILRLIVKAKTNSLSRGCRGPAHRTGQKHFSQIRHKVKLFILRLIKFFFNHCMLMFFTIYEEYNGRLSQIDEPLRMIEIRDKIFHEVFGEDGHGYCLTYGSGVPRSAVYQKNAGPSEFFTKPPPGLDSLERGLSLIEARSLSGYTFPSDFAGAPATHFSFYLFSAFLFQYPLSINTMTSRTRAAAKPKAKTKGLRPESSSRVVWNAMKRRVVQTDSEDEGVPVENPNVIGDDMLNQGFLYPKHILMDEFLRDRHKANWGVLQMDHRKMKYFYGPWSPIYPRLVHQFWQNVSQRSKHSAFSTVVDGHVFSITRSLIAKVINCPSCRTRHRFDLEVEKMDLHDVNITVCDGPPHKDTYCRRVDLHHRLLVVDLVLQNVFPPNHKDEWRHNHLCALYSILTESAFDVARVVLNEMNKFIHLFLIGPCPTRGVETCKPLMSICAGVLMLLS</sequence>
<evidence type="ECO:0000256" key="1">
    <source>
        <dbReference type="SAM" id="MobiDB-lite"/>
    </source>
</evidence>
<accession>A0AAV6IJU4</accession>
<reference evidence="2" key="1">
    <citation type="submission" date="2020-08" db="EMBL/GenBank/DDBJ databases">
        <title>Plant Genome Project.</title>
        <authorList>
            <person name="Zhang R.-G."/>
        </authorList>
    </citation>
    <scope>NUCLEOTIDE SEQUENCE</scope>
    <source>
        <strain evidence="2">WSP0</strain>
        <tissue evidence="2">Leaf</tissue>
    </source>
</reference>
<feature type="compositionally biased region" description="Basic residues" evidence="1">
    <location>
        <begin position="75"/>
        <end position="86"/>
    </location>
</feature>
<dbReference type="EMBL" id="JACTNZ010000010">
    <property type="protein sequence ID" value="KAG5528140.1"/>
    <property type="molecule type" value="Genomic_DNA"/>
</dbReference>
<proteinExistence type="predicted"/>